<dbReference type="OrthoDB" id="58529at2759"/>
<dbReference type="Gene3D" id="3.30.2130.10">
    <property type="entry name" value="VC0802-like"/>
    <property type="match status" value="1"/>
</dbReference>
<evidence type="ECO:0000259" key="1">
    <source>
        <dbReference type="Pfam" id="PF13840"/>
    </source>
</evidence>
<dbReference type="PANTHER" id="PTHR31131:SF6">
    <property type="entry name" value="CASTOR ACT DOMAIN-CONTAINING PROTEIN"/>
    <property type="match status" value="1"/>
</dbReference>
<sequence length="147" mass="16528">MISLRILPDLFTLYQLPRTFKLPMAQVADWPWYTISKTTSELSVLLPAQVNPSWQQEEQGVDGALQVKVEENWRALQVDAQMDFGLVGILTAIISPLRDHGIPVFCISTFDTDYILVKQDRLENALGVLANEPKMVVKSGLSVLDEQ</sequence>
<dbReference type="SUPFAM" id="SSF55021">
    <property type="entry name" value="ACT-like"/>
    <property type="match status" value="2"/>
</dbReference>
<keyword evidence="3" id="KW-1185">Reference proteome</keyword>
<dbReference type="PANTHER" id="PTHR31131">
    <property type="entry name" value="CHROMOSOME 1, WHOLE GENOME SHOTGUN SEQUENCE"/>
    <property type="match status" value="1"/>
</dbReference>
<gene>
    <name evidence="2" type="ORF">BCR42DRAFT_402485</name>
</gene>
<organism evidence="2 3">
    <name type="scientific">Absidia repens</name>
    <dbReference type="NCBI Taxonomy" id="90262"/>
    <lineage>
        <taxon>Eukaryota</taxon>
        <taxon>Fungi</taxon>
        <taxon>Fungi incertae sedis</taxon>
        <taxon>Mucoromycota</taxon>
        <taxon>Mucoromycotina</taxon>
        <taxon>Mucoromycetes</taxon>
        <taxon>Mucorales</taxon>
        <taxon>Cunninghamellaceae</taxon>
        <taxon>Absidia</taxon>
    </lineage>
</organism>
<dbReference type="AlphaFoldDB" id="A0A1X2IY19"/>
<dbReference type="PIRSF" id="PIRSF008459">
    <property type="entry name" value="UCP008459"/>
    <property type="match status" value="1"/>
</dbReference>
<dbReference type="InterPro" id="IPR051719">
    <property type="entry name" value="CASTOR_mTORC1"/>
</dbReference>
<evidence type="ECO:0000313" key="3">
    <source>
        <dbReference type="Proteomes" id="UP000193560"/>
    </source>
</evidence>
<dbReference type="InterPro" id="IPR027795">
    <property type="entry name" value="CASTOR_ACT_dom"/>
</dbReference>
<reference evidence="2 3" key="1">
    <citation type="submission" date="2016-07" db="EMBL/GenBank/DDBJ databases">
        <title>Pervasive Adenine N6-methylation of Active Genes in Fungi.</title>
        <authorList>
            <consortium name="DOE Joint Genome Institute"/>
            <person name="Mondo S.J."/>
            <person name="Dannebaum R.O."/>
            <person name="Kuo R.C."/>
            <person name="Labutti K."/>
            <person name="Haridas S."/>
            <person name="Kuo A."/>
            <person name="Salamov A."/>
            <person name="Ahrendt S.R."/>
            <person name="Lipzen A."/>
            <person name="Sullivan W."/>
            <person name="Andreopoulos W.B."/>
            <person name="Clum A."/>
            <person name="Lindquist E."/>
            <person name="Daum C."/>
            <person name="Ramamoorthy G.K."/>
            <person name="Gryganskyi A."/>
            <person name="Culley D."/>
            <person name="Magnuson J.K."/>
            <person name="James T.Y."/>
            <person name="O'Malley M.A."/>
            <person name="Stajich J.E."/>
            <person name="Spatafora J.W."/>
            <person name="Visel A."/>
            <person name="Grigoriev I.V."/>
        </authorList>
    </citation>
    <scope>NUCLEOTIDE SEQUENCE [LARGE SCALE GENOMIC DNA]</scope>
    <source>
        <strain evidence="2 3">NRRL 1336</strain>
    </source>
</reference>
<dbReference type="InterPro" id="IPR045865">
    <property type="entry name" value="ACT-like_dom_sf"/>
</dbReference>
<comment type="caution">
    <text evidence="2">The sequence shown here is derived from an EMBL/GenBank/DDBJ whole genome shotgun (WGS) entry which is preliminary data.</text>
</comment>
<protein>
    <submittedName>
        <fullName evidence="2">ACT domain-domain-containing protein</fullName>
    </submittedName>
</protein>
<evidence type="ECO:0000313" key="2">
    <source>
        <dbReference type="EMBL" id="ORZ24229.1"/>
    </source>
</evidence>
<proteinExistence type="predicted"/>
<accession>A0A1X2IY19</accession>
<dbReference type="EMBL" id="MCGE01000002">
    <property type="protein sequence ID" value="ORZ24229.1"/>
    <property type="molecule type" value="Genomic_DNA"/>
</dbReference>
<dbReference type="Pfam" id="PF13840">
    <property type="entry name" value="ACT_7"/>
    <property type="match status" value="1"/>
</dbReference>
<name>A0A1X2IY19_9FUNG</name>
<feature type="domain" description="CASTOR ACT" evidence="1">
    <location>
        <begin position="69"/>
        <end position="130"/>
    </location>
</feature>
<dbReference type="InterPro" id="IPR016540">
    <property type="entry name" value="UCP008459"/>
</dbReference>
<dbReference type="GO" id="GO:0006520">
    <property type="term" value="P:amino acid metabolic process"/>
    <property type="evidence" value="ECO:0007669"/>
    <property type="project" value="UniProtKB-ARBA"/>
</dbReference>
<dbReference type="GO" id="GO:0046394">
    <property type="term" value="P:carboxylic acid biosynthetic process"/>
    <property type="evidence" value="ECO:0007669"/>
    <property type="project" value="UniProtKB-ARBA"/>
</dbReference>
<dbReference type="Proteomes" id="UP000193560">
    <property type="component" value="Unassembled WGS sequence"/>
</dbReference>